<dbReference type="Proteomes" id="UP000542776">
    <property type="component" value="Unassembled WGS sequence"/>
</dbReference>
<dbReference type="InterPro" id="IPR004626">
    <property type="entry name" value="RarD"/>
</dbReference>
<comment type="similarity">
    <text evidence="2">Belongs to the EamA transporter family.</text>
</comment>
<evidence type="ECO:0000313" key="10">
    <source>
        <dbReference type="EMBL" id="MBB3998909.1"/>
    </source>
</evidence>
<dbReference type="SUPFAM" id="SSF103481">
    <property type="entry name" value="Multidrug resistance efflux transporter EmrE"/>
    <property type="match status" value="2"/>
</dbReference>
<accession>A0A7W6MKA9</accession>
<evidence type="ECO:0000256" key="4">
    <source>
        <dbReference type="ARBA" id="ARBA00022475"/>
    </source>
</evidence>
<evidence type="ECO:0000313" key="11">
    <source>
        <dbReference type="Proteomes" id="UP000542776"/>
    </source>
</evidence>
<keyword evidence="3" id="KW-0813">Transport</keyword>
<sequence>MPAPSAEPPRGFAFAIAAFLIWGLVLPIYMKLLSNVPPLEIVAHRIVWALPLAVAILAASGTLSGIGQYLTPRILGLMTVSAALISVNWGTYVVAIVRGHGVEAALGYYINPLVNVALGAIFLGERPNRPQAAAIALAALGVLILTVMTGGIPWVSLTLAFSFGLYGLLRKTVPIGASEGFFLEIAILFVPALGLAIWIAAKGENHFAVDGRETLLLVGAGVVTAVPLILYAAGARLLRYTTMGLLQYISPTLIALTAVFVFGEPFGLWQGVAFAFIWAALALYTGSLLAGRKAPAPV</sequence>
<comment type="caution">
    <text evidence="10">The sequence shown here is derived from an EMBL/GenBank/DDBJ whole genome shotgun (WGS) entry which is preliminary data.</text>
</comment>
<dbReference type="GO" id="GO:0005886">
    <property type="term" value="C:plasma membrane"/>
    <property type="evidence" value="ECO:0007669"/>
    <property type="project" value="UniProtKB-SubCell"/>
</dbReference>
<feature type="transmembrane region" description="Helical" evidence="8">
    <location>
        <begin position="245"/>
        <end position="262"/>
    </location>
</feature>
<reference evidence="10 11" key="1">
    <citation type="submission" date="2020-08" db="EMBL/GenBank/DDBJ databases">
        <title>Genomic Encyclopedia of Type Strains, Phase IV (KMG-IV): sequencing the most valuable type-strain genomes for metagenomic binning, comparative biology and taxonomic classification.</title>
        <authorList>
            <person name="Goeker M."/>
        </authorList>
    </citation>
    <scope>NUCLEOTIDE SEQUENCE [LARGE SCALE GENOMIC DNA]</scope>
    <source>
        <strain evidence="10 11">DSM 102238</strain>
    </source>
</reference>
<comment type="subcellular location">
    <subcellularLocation>
        <location evidence="1">Cell membrane</location>
        <topology evidence="1">Multi-pass membrane protein</topology>
    </subcellularLocation>
</comment>
<evidence type="ECO:0000256" key="3">
    <source>
        <dbReference type="ARBA" id="ARBA00022448"/>
    </source>
</evidence>
<feature type="transmembrane region" description="Helical" evidence="8">
    <location>
        <begin position="42"/>
        <end position="63"/>
    </location>
</feature>
<dbReference type="PANTHER" id="PTHR22911">
    <property type="entry name" value="ACYL-MALONYL CONDENSING ENZYME-RELATED"/>
    <property type="match status" value="1"/>
</dbReference>
<feature type="transmembrane region" description="Helical" evidence="8">
    <location>
        <begin position="154"/>
        <end position="169"/>
    </location>
</feature>
<evidence type="ECO:0000256" key="8">
    <source>
        <dbReference type="SAM" id="Phobius"/>
    </source>
</evidence>
<dbReference type="InterPro" id="IPR037185">
    <property type="entry name" value="EmrE-like"/>
</dbReference>
<keyword evidence="5 8" id="KW-0812">Transmembrane</keyword>
<keyword evidence="11" id="KW-1185">Reference proteome</keyword>
<keyword evidence="7 8" id="KW-0472">Membrane</keyword>
<evidence type="ECO:0000256" key="7">
    <source>
        <dbReference type="ARBA" id="ARBA00023136"/>
    </source>
</evidence>
<evidence type="ECO:0000256" key="6">
    <source>
        <dbReference type="ARBA" id="ARBA00022989"/>
    </source>
</evidence>
<keyword evidence="6 8" id="KW-1133">Transmembrane helix</keyword>
<dbReference type="RefSeq" id="WP_183200436.1">
    <property type="nucleotide sequence ID" value="NZ_JACIEK010000007.1"/>
</dbReference>
<feature type="transmembrane region" description="Helical" evidence="8">
    <location>
        <begin position="213"/>
        <end position="233"/>
    </location>
</feature>
<evidence type="ECO:0000256" key="1">
    <source>
        <dbReference type="ARBA" id="ARBA00004651"/>
    </source>
</evidence>
<gene>
    <name evidence="10" type="ORF">GGR04_002764</name>
</gene>
<name>A0A7W6MKA9_9HYPH</name>
<feature type="transmembrane region" description="Helical" evidence="8">
    <location>
        <begin position="131"/>
        <end position="148"/>
    </location>
</feature>
<dbReference type="PANTHER" id="PTHR22911:SF137">
    <property type="entry name" value="SOLUTE CARRIER FAMILY 35 MEMBER G2-RELATED"/>
    <property type="match status" value="1"/>
</dbReference>
<evidence type="ECO:0000259" key="9">
    <source>
        <dbReference type="Pfam" id="PF00892"/>
    </source>
</evidence>
<proteinExistence type="inferred from homology"/>
<organism evidence="10 11">
    <name type="scientific">Aureimonas pseudogalii</name>
    <dbReference type="NCBI Taxonomy" id="1744844"/>
    <lineage>
        <taxon>Bacteria</taxon>
        <taxon>Pseudomonadati</taxon>
        <taxon>Pseudomonadota</taxon>
        <taxon>Alphaproteobacteria</taxon>
        <taxon>Hyphomicrobiales</taxon>
        <taxon>Aurantimonadaceae</taxon>
        <taxon>Aureimonas</taxon>
    </lineage>
</organism>
<dbReference type="Pfam" id="PF00892">
    <property type="entry name" value="EamA"/>
    <property type="match status" value="1"/>
</dbReference>
<feature type="domain" description="EamA" evidence="9">
    <location>
        <begin position="11"/>
        <end position="146"/>
    </location>
</feature>
<dbReference type="InterPro" id="IPR000620">
    <property type="entry name" value="EamA_dom"/>
</dbReference>
<keyword evidence="4" id="KW-1003">Cell membrane</keyword>
<feature type="transmembrane region" description="Helical" evidence="8">
    <location>
        <begin position="106"/>
        <end position="124"/>
    </location>
</feature>
<protein>
    <submittedName>
        <fullName evidence="10">Chloramphenicol-sensitive protein RarD</fullName>
    </submittedName>
</protein>
<feature type="transmembrane region" description="Helical" evidence="8">
    <location>
        <begin position="181"/>
        <end position="201"/>
    </location>
</feature>
<evidence type="ECO:0000256" key="2">
    <source>
        <dbReference type="ARBA" id="ARBA00007362"/>
    </source>
</evidence>
<dbReference type="NCBIfam" id="TIGR00688">
    <property type="entry name" value="rarD"/>
    <property type="match status" value="1"/>
</dbReference>
<feature type="transmembrane region" description="Helical" evidence="8">
    <location>
        <begin position="75"/>
        <end position="94"/>
    </location>
</feature>
<feature type="transmembrane region" description="Helical" evidence="8">
    <location>
        <begin position="268"/>
        <end position="290"/>
    </location>
</feature>
<dbReference type="EMBL" id="JACIEK010000007">
    <property type="protein sequence ID" value="MBB3998909.1"/>
    <property type="molecule type" value="Genomic_DNA"/>
</dbReference>
<dbReference type="AlphaFoldDB" id="A0A7W6MKA9"/>
<evidence type="ECO:0000256" key="5">
    <source>
        <dbReference type="ARBA" id="ARBA00022692"/>
    </source>
</evidence>
<feature type="transmembrane region" description="Helical" evidence="8">
    <location>
        <begin position="12"/>
        <end position="30"/>
    </location>
</feature>